<dbReference type="Proteomes" id="UP000537126">
    <property type="component" value="Unassembled WGS sequence"/>
</dbReference>
<comment type="caution">
    <text evidence="2">The sequence shown here is derived from an EMBL/GenBank/DDBJ whole genome shotgun (WGS) entry which is preliminary data.</text>
</comment>
<dbReference type="InterPro" id="IPR036188">
    <property type="entry name" value="FAD/NAD-bd_sf"/>
</dbReference>
<reference evidence="2 3" key="1">
    <citation type="submission" date="2020-03" db="EMBL/GenBank/DDBJ databases">
        <title>Genomic Encyclopedia of Type Strains, Phase IV (KMG-IV): sequencing the most valuable type-strain genomes for metagenomic binning, comparative biology and taxonomic classification.</title>
        <authorList>
            <person name="Goeker M."/>
        </authorList>
    </citation>
    <scope>NUCLEOTIDE SEQUENCE [LARGE SCALE GENOMIC DNA]</scope>
    <source>
        <strain evidence="2 3">DSM 5718</strain>
    </source>
</reference>
<dbReference type="SUPFAM" id="SSF51905">
    <property type="entry name" value="FAD/NAD(P)-binding domain"/>
    <property type="match status" value="1"/>
</dbReference>
<protein>
    <submittedName>
        <fullName evidence="2">Lycopene beta-cyclase</fullName>
        <ecNumber evidence="2">5.5.1.19</ecNumber>
    </submittedName>
</protein>
<evidence type="ECO:0000313" key="3">
    <source>
        <dbReference type="Proteomes" id="UP000537126"/>
    </source>
</evidence>
<gene>
    <name evidence="2" type="ORF">FHS56_001338</name>
</gene>
<dbReference type="EC" id="5.5.1.19" evidence="2"/>
<dbReference type="AlphaFoldDB" id="A0A846MQU1"/>
<keyword evidence="1" id="KW-1133">Transmembrane helix</keyword>
<name>A0A846MQU1_9BACT</name>
<sequence length="378" mass="43648">MSQSYDYIIIGAGAAGLSLAYGLSQHPQLSKKRVLLIDKAHKIRNDRTWCFWTTEAPPFHEVIYRRWQQLAFHSMHGSRQFSIAPFFYYMIRGIDFYRYCFEHLAPSIDFCVGEVSEATPAGEVTLHDGKQFRAQWVFDSRYLLPQKPAELPYPFLLQHFKGYVLHAPHDIFDPHTATLMDFRIPQGGESRFMYILPFSPKEALVEFTIFGKKLLPSSTYDHELKAYIEQHYGVLESLEIKEKEFGVIPMAAQGFRRPEGALIPIGTAAGCAKGSSGYAFIFIQKHCRQIVEALAHNQRPPAYRPAWRFRHYDRIFLNVLYHERMAGAELFSKLFLKLPPQKILRFLIEESSLFDELSVIYNLRSVAFVQAALHEVLS</sequence>
<dbReference type="EMBL" id="JAASRN010000002">
    <property type="protein sequence ID" value="NIK73825.1"/>
    <property type="molecule type" value="Genomic_DNA"/>
</dbReference>
<dbReference type="Gene3D" id="3.50.50.60">
    <property type="entry name" value="FAD/NAD(P)-binding domain"/>
    <property type="match status" value="1"/>
</dbReference>
<dbReference type="RefSeq" id="WP_166919089.1">
    <property type="nucleotide sequence ID" value="NZ_JAASRN010000002.1"/>
</dbReference>
<proteinExistence type="predicted"/>
<keyword evidence="1" id="KW-0472">Membrane</keyword>
<accession>A0A846MQU1</accession>
<keyword evidence="1" id="KW-0812">Transmembrane</keyword>
<dbReference type="Pfam" id="PF05834">
    <property type="entry name" value="Lycopene_cycl"/>
    <property type="match status" value="1"/>
</dbReference>
<dbReference type="GO" id="GO:0016853">
    <property type="term" value="F:isomerase activity"/>
    <property type="evidence" value="ECO:0007669"/>
    <property type="project" value="UniProtKB-KW"/>
</dbReference>
<organism evidence="2 3">
    <name type="scientific">Thermonema lapsum</name>
    <dbReference type="NCBI Taxonomy" id="28195"/>
    <lineage>
        <taxon>Bacteria</taxon>
        <taxon>Pseudomonadati</taxon>
        <taxon>Bacteroidota</taxon>
        <taxon>Cytophagia</taxon>
        <taxon>Cytophagales</taxon>
        <taxon>Thermonemataceae</taxon>
        <taxon>Thermonema</taxon>
    </lineage>
</organism>
<evidence type="ECO:0000256" key="1">
    <source>
        <dbReference type="SAM" id="Phobius"/>
    </source>
</evidence>
<keyword evidence="2" id="KW-0413">Isomerase</keyword>
<keyword evidence="3" id="KW-1185">Reference proteome</keyword>
<feature type="transmembrane region" description="Helical" evidence="1">
    <location>
        <begin position="6"/>
        <end position="23"/>
    </location>
</feature>
<evidence type="ECO:0000313" key="2">
    <source>
        <dbReference type="EMBL" id="NIK73825.1"/>
    </source>
</evidence>